<dbReference type="GO" id="GO:0006935">
    <property type="term" value="P:chemotaxis"/>
    <property type="evidence" value="ECO:0007669"/>
    <property type="project" value="UniProtKB-KW"/>
</dbReference>
<dbReference type="Pfam" id="PF04509">
    <property type="entry name" value="CheC"/>
    <property type="match status" value="2"/>
</dbReference>
<keyword evidence="1" id="KW-0145">Chemotaxis</keyword>
<accession>A0AAU8HPK7</accession>
<evidence type="ECO:0000256" key="1">
    <source>
        <dbReference type="ARBA" id="ARBA00022500"/>
    </source>
</evidence>
<organism evidence="4">
    <name type="scientific">Proteinivorax hydrogeniformans</name>
    <dbReference type="NCBI Taxonomy" id="1826727"/>
    <lineage>
        <taxon>Bacteria</taxon>
        <taxon>Bacillati</taxon>
        <taxon>Bacillota</taxon>
        <taxon>Clostridia</taxon>
        <taxon>Eubacteriales</taxon>
        <taxon>Proteinivoracaceae</taxon>
        <taxon>Proteinivorax</taxon>
    </lineage>
</organism>
<name>A0AAU8HPK7_9FIRM</name>
<dbReference type="CDD" id="cd17909">
    <property type="entry name" value="CheC_ClassI"/>
    <property type="match status" value="1"/>
</dbReference>
<reference evidence="4" key="2">
    <citation type="submission" date="2024-06" db="EMBL/GenBank/DDBJ databases">
        <authorList>
            <person name="Petrova K.O."/>
            <person name="Toshchakov S.V."/>
            <person name="Boltjanskaja Y.V."/>
            <person name="Kevbrin V.V."/>
        </authorList>
    </citation>
    <scope>NUCLEOTIDE SEQUENCE</scope>
    <source>
        <strain evidence="4">Z-710</strain>
    </source>
</reference>
<dbReference type="InterPro" id="IPR028976">
    <property type="entry name" value="CheC-like_sf"/>
</dbReference>
<sequence length="202" mass="21989">MFNKSIKPLQKDLLKELGNIGAGNAATAFSTLISNRVELNVPEVELVGFENSLEFVGDEAVAAMYFRVNGSLPGNMLLMLPLETVDFILQSVGKNKTASWDDLDSYNQSMLMEIGNILCGAYISAISDFTQKKMVPTVPAFAIDMAGAIINIPLAQLGDMSEKALLIKTTFNRDGKDFSGNFLFIPEPSALTELMNHFGVVQ</sequence>
<dbReference type="RefSeq" id="WP_353892073.1">
    <property type="nucleotide sequence ID" value="NZ_CP159485.1"/>
</dbReference>
<dbReference type="SUPFAM" id="SSF103039">
    <property type="entry name" value="CheC-like"/>
    <property type="match status" value="1"/>
</dbReference>
<feature type="domain" description="CheC-like protein" evidence="3">
    <location>
        <begin position="10"/>
        <end position="45"/>
    </location>
</feature>
<reference evidence="4" key="1">
    <citation type="journal article" date="2018" name="Antonie Van Leeuwenhoek">
        <title>Proteinivorax hydrogeniformans sp. nov., an anaerobic, haloalkaliphilic bacterium fermenting proteinaceous compounds with high hydrogen production.</title>
        <authorList>
            <person name="Boltyanskaya Y."/>
            <person name="Detkova E."/>
            <person name="Pimenov N."/>
            <person name="Kevbrin V."/>
        </authorList>
    </citation>
    <scope>NUCLEOTIDE SEQUENCE</scope>
    <source>
        <strain evidence="4">Z-710</strain>
    </source>
</reference>
<dbReference type="AlphaFoldDB" id="A0AAU8HPK7"/>
<evidence type="ECO:0000313" key="4">
    <source>
        <dbReference type="EMBL" id="XCI27495.1"/>
    </source>
</evidence>
<gene>
    <name evidence="4" type="ORF">PRVXH_001397</name>
</gene>
<evidence type="ECO:0000259" key="3">
    <source>
        <dbReference type="Pfam" id="PF04509"/>
    </source>
</evidence>
<dbReference type="EMBL" id="CP159485">
    <property type="protein sequence ID" value="XCI27495.1"/>
    <property type="molecule type" value="Genomic_DNA"/>
</dbReference>
<keyword evidence="2" id="KW-0378">Hydrolase</keyword>
<protein>
    <submittedName>
        <fullName evidence="4">Chemotaxis protein CheC</fullName>
    </submittedName>
</protein>
<dbReference type="InterPro" id="IPR050992">
    <property type="entry name" value="CheZ_family_phosphatases"/>
</dbReference>
<dbReference type="Gene3D" id="3.40.1550.10">
    <property type="entry name" value="CheC-like"/>
    <property type="match status" value="1"/>
</dbReference>
<feature type="domain" description="CheC-like protein" evidence="3">
    <location>
        <begin position="108"/>
        <end position="141"/>
    </location>
</feature>
<dbReference type="InterPro" id="IPR007597">
    <property type="entry name" value="CheC"/>
</dbReference>
<evidence type="ECO:0000256" key="2">
    <source>
        <dbReference type="ARBA" id="ARBA00022801"/>
    </source>
</evidence>
<dbReference type="PANTHER" id="PTHR43693:SF1">
    <property type="entry name" value="PROTEIN PHOSPHATASE CHEZ"/>
    <property type="match status" value="1"/>
</dbReference>
<proteinExistence type="predicted"/>
<dbReference type="GO" id="GO:0016787">
    <property type="term" value="F:hydrolase activity"/>
    <property type="evidence" value="ECO:0007669"/>
    <property type="project" value="UniProtKB-KW"/>
</dbReference>
<dbReference type="PANTHER" id="PTHR43693">
    <property type="entry name" value="PROTEIN PHOSPHATASE CHEZ"/>
    <property type="match status" value="1"/>
</dbReference>